<feature type="chain" id="PRO_5004751684" evidence="1">
    <location>
        <begin position="20"/>
        <end position="518"/>
    </location>
</feature>
<protein>
    <submittedName>
        <fullName evidence="2">Variant-specific surface protein</fullName>
    </submittedName>
</protein>
<name>V6TN45_GIAIN</name>
<dbReference type="Gene3D" id="2.10.220.10">
    <property type="entry name" value="Hormone Receptor, Insulin-like Growth Factor Receptor 1, Chain A, domain 2"/>
    <property type="match status" value="2"/>
</dbReference>
<sequence>MLAICFAVGALAIACNGDAATNCADGKCETISGAEICTRCQTGKVPINGQCIVAADAQSKCTDSAGTGVSNQTCAKSAGKTFMYKGGCYDFEQVPGNKICSDQASSGTDGVCTTCIKDNGFFRNPSAAVDKESCIACSDTAGADYNLGAANCKTCDPPGSAGSDGAPQTATCTACEDGYFVDSSANPKKCTACTAHCNKCSAAGDDQCTECVEGYFVGAASSSPGACVSCGDASGETWKGVDGCLKCTKSNSESTPATCTECQAERYLKEGPPISCVTAATCNTGYFPNDNAGGKKKCLPCSDNNNGGIADCQECSKSEETVTCSACNNGKKPNTTGTACVACSIENCANCNEENVCEVCTNSKKLSPLKDACLTDCPAGTYETGSTNKVCTPCHVSCAECNNSAESTSCTAYYYSEHVLSKGDGSTIGTCIPECTGRCYAAGPLACGAAQNLTSKLAQFLAMSGGEGGSRSEYWELFFPVFRGMMSGRCWGLRWCSHCCRVCVAVPLRVVLCSAGGW</sequence>
<organism evidence="2 3">
    <name type="scientific">Giardia intestinalis</name>
    <name type="common">Giardia lamblia</name>
    <dbReference type="NCBI Taxonomy" id="5741"/>
    <lineage>
        <taxon>Eukaryota</taxon>
        <taxon>Metamonada</taxon>
        <taxon>Diplomonadida</taxon>
        <taxon>Hexamitidae</taxon>
        <taxon>Giardiinae</taxon>
        <taxon>Giardia</taxon>
    </lineage>
</organism>
<dbReference type="InterPro" id="IPR009030">
    <property type="entry name" value="Growth_fac_rcpt_cys_sf"/>
</dbReference>
<accession>V6TN45</accession>
<dbReference type="AlphaFoldDB" id="V6TN45"/>
<dbReference type="PANTHER" id="PTHR23275:SF100">
    <property type="entry name" value="EGF-LIKE DOMAIN-CONTAINING PROTEIN"/>
    <property type="match status" value="1"/>
</dbReference>
<evidence type="ECO:0000313" key="2">
    <source>
        <dbReference type="EMBL" id="ESU40403.1"/>
    </source>
</evidence>
<evidence type="ECO:0000313" key="3">
    <source>
        <dbReference type="Proteomes" id="UP000018040"/>
    </source>
</evidence>
<reference evidence="3" key="1">
    <citation type="submission" date="2012-02" db="EMBL/GenBank/DDBJ databases">
        <title>Genome sequencing of Giardia lamblia Genotypes A2 and B isolates (DH and GS) and comparative analysis with the genomes of Genotypes A1 and E (WB and Pig).</title>
        <authorList>
            <person name="Adam R."/>
            <person name="Dahlstrom E."/>
            <person name="Martens C."/>
            <person name="Bruno D."/>
            <person name="Barbian K."/>
            <person name="Porcella S.F."/>
            <person name="Nash T."/>
        </authorList>
    </citation>
    <scope>NUCLEOTIDE SEQUENCE</scope>
    <source>
        <strain evidence="3">GS</strain>
    </source>
</reference>
<dbReference type="InterPro" id="IPR006212">
    <property type="entry name" value="Furin_repeat"/>
</dbReference>
<reference evidence="2 3" key="2">
    <citation type="journal article" date="2013" name="Genome Biol. Evol.">
        <title>Genome sequencing of Giardia lamblia genotypes A2 and B isolates (DH and GS) and comparative analysis with the genomes of genotypes A1 and E (WB and Pig).</title>
        <authorList>
            <person name="Adam R.D."/>
            <person name="Dahlstrom E.W."/>
            <person name="Martens C.A."/>
            <person name="Bruno D.P."/>
            <person name="Barbian K.D."/>
            <person name="Ricklefs S.M."/>
            <person name="Hernandez M.M."/>
            <person name="Narla N.P."/>
            <person name="Patel R.B."/>
            <person name="Porcella S.F."/>
            <person name="Nash T.E."/>
        </authorList>
    </citation>
    <scope>NUCLEOTIDE SEQUENCE [LARGE SCALE GENOMIC DNA]</scope>
    <source>
        <strain evidence="2 3">GS</strain>
    </source>
</reference>
<dbReference type="PANTHER" id="PTHR23275">
    <property type="entry name" value="CABRIOLET.-RELATED"/>
    <property type="match status" value="1"/>
</dbReference>
<proteinExistence type="predicted"/>
<gene>
    <name evidence="2" type="ORF">GSB_155065</name>
</gene>
<feature type="signal peptide" evidence="1">
    <location>
        <begin position="1"/>
        <end position="19"/>
    </location>
</feature>
<dbReference type="EMBL" id="AHHH01000232">
    <property type="protein sequence ID" value="ESU40403.1"/>
    <property type="molecule type" value="Genomic_DNA"/>
</dbReference>
<dbReference type="SMART" id="SM00261">
    <property type="entry name" value="FU"/>
    <property type="match status" value="4"/>
</dbReference>
<comment type="caution">
    <text evidence="2">The sequence shown here is derived from an EMBL/GenBank/DDBJ whole genome shotgun (WGS) entry which is preliminary data.</text>
</comment>
<dbReference type="Proteomes" id="UP000018040">
    <property type="component" value="Unassembled WGS sequence"/>
</dbReference>
<dbReference type="VEuPathDB" id="GiardiaDB:QR46_4494"/>
<evidence type="ECO:0000256" key="1">
    <source>
        <dbReference type="SAM" id="SignalP"/>
    </source>
</evidence>
<dbReference type="SUPFAM" id="SSF57184">
    <property type="entry name" value="Growth factor receptor domain"/>
    <property type="match status" value="2"/>
</dbReference>
<dbReference type="InterPro" id="IPR052798">
    <property type="entry name" value="Giardia_VSA"/>
</dbReference>
<keyword evidence="1" id="KW-0732">Signal</keyword>